<dbReference type="AlphaFoldDB" id="A0A5E4T944"/>
<reference evidence="2 3" key="1">
    <citation type="submission" date="2019-08" db="EMBL/GenBank/DDBJ databases">
        <authorList>
            <person name="Peeters C."/>
        </authorList>
    </citation>
    <scope>NUCLEOTIDE SEQUENCE [LARGE SCALE GENOMIC DNA]</scope>
    <source>
        <strain evidence="2 3">LMG 31108</strain>
    </source>
</reference>
<feature type="region of interest" description="Disordered" evidence="1">
    <location>
        <begin position="1"/>
        <end position="29"/>
    </location>
</feature>
<dbReference type="Proteomes" id="UP000406256">
    <property type="component" value="Unassembled WGS sequence"/>
</dbReference>
<proteinExistence type="predicted"/>
<evidence type="ECO:0000313" key="2">
    <source>
        <dbReference type="EMBL" id="VVD83028.1"/>
    </source>
</evidence>
<protein>
    <submittedName>
        <fullName evidence="2">Uncharacterized protein</fullName>
    </submittedName>
</protein>
<feature type="compositionally biased region" description="Acidic residues" evidence="1">
    <location>
        <begin position="10"/>
        <end position="23"/>
    </location>
</feature>
<keyword evidence="3" id="KW-1185">Reference proteome</keyword>
<accession>A0A5E4T944</accession>
<gene>
    <name evidence="2" type="ORF">PAN31108_01210</name>
</gene>
<evidence type="ECO:0000256" key="1">
    <source>
        <dbReference type="SAM" id="MobiDB-lite"/>
    </source>
</evidence>
<organism evidence="2 3">
    <name type="scientific">Pandoraea anhela</name>
    <dbReference type="NCBI Taxonomy" id="2508295"/>
    <lineage>
        <taxon>Bacteria</taxon>
        <taxon>Pseudomonadati</taxon>
        <taxon>Pseudomonadota</taxon>
        <taxon>Betaproteobacteria</taxon>
        <taxon>Burkholderiales</taxon>
        <taxon>Burkholderiaceae</taxon>
        <taxon>Pandoraea</taxon>
    </lineage>
</organism>
<evidence type="ECO:0000313" key="3">
    <source>
        <dbReference type="Proteomes" id="UP000406256"/>
    </source>
</evidence>
<dbReference type="EMBL" id="CABPSB010000003">
    <property type="protein sequence ID" value="VVD83028.1"/>
    <property type="molecule type" value="Genomic_DNA"/>
</dbReference>
<name>A0A5E4T944_9BURK</name>
<sequence length="77" mass="8035">MAKAKTETGNETEAETEAETDTESETRMTTETAAVTLRFFCFGSPTLCALPSCTSHRIRAFGTTSALPACGASGALP</sequence>